<dbReference type="Pfam" id="PF11716">
    <property type="entry name" value="MDMPI_N"/>
    <property type="match status" value="1"/>
</dbReference>
<evidence type="ECO:0000313" key="3">
    <source>
        <dbReference type="EMBL" id="GIJ71239.1"/>
    </source>
</evidence>
<dbReference type="PANTHER" id="PTHR40758">
    <property type="entry name" value="CONSERVED PROTEIN"/>
    <property type="match status" value="1"/>
</dbReference>
<dbReference type="Pfam" id="PF07398">
    <property type="entry name" value="MDMPI_C"/>
    <property type="match status" value="1"/>
</dbReference>
<gene>
    <name evidence="3" type="ORF">Voc01_061560</name>
</gene>
<name>A0A8J3ZVP9_9ACTN</name>
<dbReference type="InterPro" id="IPR010872">
    <property type="entry name" value="MDMPI_C-term_domain"/>
</dbReference>
<feature type="domain" description="Mycothiol-dependent maleylpyruvate isomerase metal-binding" evidence="2">
    <location>
        <begin position="12"/>
        <end position="128"/>
    </location>
</feature>
<dbReference type="NCBIfam" id="TIGR03083">
    <property type="entry name" value="maleylpyruvate isomerase family mycothiol-dependent enzyme"/>
    <property type="match status" value="1"/>
</dbReference>
<dbReference type="AlphaFoldDB" id="A0A8J3ZVP9"/>
<dbReference type="PANTHER" id="PTHR40758:SF1">
    <property type="entry name" value="CONSERVED PROTEIN"/>
    <property type="match status" value="1"/>
</dbReference>
<dbReference type="SUPFAM" id="SSF109854">
    <property type="entry name" value="DinB/YfiT-like putative metalloenzymes"/>
    <property type="match status" value="1"/>
</dbReference>
<dbReference type="Proteomes" id="UP000635606">
    <property type="component" value="Unassembled WGS sequence"/>
</dbReference>
<reference evidence="3" key="1">
    <citation type="submission" date="2021-01" db="EMBL/GenBank/DDBJ databases">
        <title>Whole genome shotgun sequence of Virgisporangium ochraceum NBRC 16418.</title>
        <authorList>
            <person name="Komaki H."/>
            <person name="Tamura T."/>
        </authorList>
    </citation>
    <scope>NUCLEOTIDE SEQUENCE</scope>
    <source>
        <strain evidence="3">NBRC 16418</strain>
    </source>
</reference>
<dbReference type="GO" id="GO:0005886">
    <property type="term" value="C:plasma membrane"/>
    <property type="evidence" value="ECO:0007669"/>
    <property type="project" value="TreeGrafter"/>
</dbReference>
<dbReference type="RefSeq" id="WP_203931126.1">
    <property type="nucleotide sequence ID" value="NZ_BOPH01000087.1"/>
</dbReference>
<dbReference type="InterPro" id="IPR034660">
    <property type="entry name" value="DinB/YfiT-like"/>
</dbReference>
<evidence type="ECO:0000259" key="1">
    <source>
        <dbReference type="Pfam" id="PF07398"/>
    </source>
</evidence>
<dbReference type="InterPro" id="IPR024344">
    <property type="entry name" value="MDMPI_metal-binding"/>
</dbReference>
<proteinExistence type="predicted"/>
<sequence length="248" mass="26580">MPTHLTVERHVDAIADRGATLATAARAAGLDAPVPTCPRWDVRALLAHQGGVHRWAAANLRGEKDPAKPEAPDDVLPWYDEGLDALVRTVRSTADDVKAMVFLKDAPPPRAFWARRQAHETTIHSVDAMAAAHGAVPPVADLGIAPDLAADGIDELLTGFITRGKGQLHASPGYVLLVRADDTGHAWTLRVGDGPVTTTVGNGPADVEFAGTAAQVYVSLWNRADELTVKGPAETLAEWRKAIRIRWR</sequence>
<dbReference type="EMBL" id="BOPH01000087">
    <property type="protein sequence ID" value="GIJ71239.1"/>
    <property type="molecule type" value="Genomic_DNA"/>
</dbReference>
<evidence type="ECO:0000259" key="2">
    <source>
        <dbReference type="Pfam" id="PF11716"/>
    </source>
</evidence>
<organism evidence="3 4">
    <name type="scientific">Virgisporangium ochraceum</name>
    <dbReference type="NCBI Taxonomy" id="65505"/>
    <lineage>
        <taxon>Bacteria</taxon>
        <taxon>Bacillati</taxon>
        <taxon>Actinomycetota</taxon>
        <taxon>Actinomycetes</taxon>
        <taxon>Micromonosporales</taxon>
        <taxon>Micromonosporaceae</taxon>
        <taxon>Virgisporangium</taxon>
    </lineage>
</organism>
<protein>
    <recommendedName>
        <fullName evidence="5">Maleylpyruvate isomerase family mycothiol-dependent enzyme</fullName>
    </recommendedName>
</protein>
<feature type="domain" description="MDMPI C-terminal" evidence="1">
    <location>
        <begin position="147"/>
        <end position="237"/>
    </location>
</feature>
<evidence type="ECO:0008006" key="5">
    <source>
        <dbReference type="Google" id="ProtNLM"/>
    </source>
</evidence>
<keyword evidence="4" id="KW-1185">Reference proteome</keyword>
<comment type="caution">
    <text evidence="3">The sequence shown here is derived from an EMBL/GenBank/DDBJ whole genome shotgun (WGS) entry which is preliminary data.</text>
</comment>
<accession>A0A8J3ZVP9</accession>
<dbReference type="GO" id="GO:0046872">
    <property type="term" value="F:metal ion binding"/>
    <property type="evidence" value="ECO:0007669"/>
    <property type="project" value="InterPro"/>
</dbReference>
<dbReference type="InterPro" id="IPR017517">
    <property type="entry name" value="Maleyloyr_isom"/>
</dbReference>
<evidence type="ECO:0000313" key="4">
    <source>
        <dbReference type="Proteomes" id="UP000635606"/>
    </source>
</evidence>